<dbReference type="SMART" id="SM00389">
    <property type="entry name" value="HOX"/>
    <property type="match status" value="2"/>
</dbReference>
<keyword evidence="2 5" id="KW-0238">DNA-binding</keyword>
<evidence type="ECO:0000256" key="2">
    <source>
        <dbReference type="ARBA" id="ARBA00023125"/>
    </source>
</evidence>
<evidence type="ECO:0000256" key="1">
    <source>
        <dbReference type="ARBA" id="ARBA00004123"/>
    </source>
</evidence>
<feature type="compositionally biased region" description="Polar residues" evidence="7">
    <location>
        <begin position="82"/>
        <end position="91"/>
    </location>
</feature>
<organism evidence="9 10">
    <name type="scientific">Loxodonta africana</name>
    <name type="common">African elephant</name>
    <dbReference type="NCBI Taxonomy" id="9785"/>
    <lineage>
        <taxon>Eukaryota</taxon>
        <taxon>Metazoa</taxon>
        <taxon>Chordata</taxon>
        <taxon>Craniata</taxon>
        <taxon>Vertebrata</taxon>
        <taxon>Euteleostomi</taxon>
        <taxon>Mammalia</taxon>
        <taxon>Eutheria</taxon>
        <taxon>Afrotheria</taxon>
        <taxon>Proboscidea</taxon>
        <taxon>Elephantidae</taxon>
        <taxon>Loxodonta</taxon>
    </lineage>
</organism>
<feature type="DNA-binding region" description="Homeobox" evidence="5">
    <location>
        <begin position="11"/>
        <end position="58"/>
    </location>
</feature>
<dbReference type="Pfam" id="PF00046">
    <property type="entry name" value="Homeodomain"/>
    <property type="match status" value="2"/>
</dbReference>
<sequence length="358" mass="40594">LFSSSGMLQSKVQKRTAYSQRQKSILQVWFEYNPHPNKATREQLAEDIGVPEHKIQVEWFRKYTTILSTARSGCSSGKDETQAQSQSQPWTQEYLPKEARSNQTSIMRCQTSTLLQAFQENQFPGLAATEKLAKQTEVPKSRIQMSFQNQEAQHDGPNRWPHLTAQPEQMDLSTLPGMSPFPPSDFFGRNQTFLPTLPESHVSFVGCDSDGFCVSQASTVLTVQPAQAVQGVENSDSLVTGTEHLPVQLTLGGALSNTQPLFWPQSQEKCQDPKQHIGTEALQLKDFSQIDPEHEKQELQPLGQHDISYIMQWWEEWCQAVIAEWEPSREMLRHPGYTETHLEQQQAQSAEELSHPTD</sequence>
<evidence type="ECO:0000256" key="3">
    <source>
        <dbReference type="ARBA" id="ARBA00023155"/>
    </source>
</evidence>
<dbReference type="InterPro" id="IPR009057">
    <property type="entry name" value="Homeodomain-like_sf"/>
</dbReference>
<accession>G3TLM7</accession>
<comment type="subcellular location">
    <subcellularLocation>
        <location evidence="1 5 6">Nucleus</location>
    </subcellularLocation>
</comment>
<protein>
    <recommendedName>
        <fullName evidence="8">Homeobox domain-containing protein</fullName>
    </recommendedName>
</protein>
<feature type="domain" description="Homeobox" evidence="8">
    <location>
        <begin position="97"/>
        <end position="157"/>
    </location>
</feature>
<feature type="region of interest" description="Disordered" evidence="7">
    <location>
        <begin position="72"/>
        <end position="102"/>
    </location>
</feature>
<proteinExistence type="predicted"/>
<dbReference type="OMA" id="GPNVMIM"/>
<feature type="DNA-binding region" description="Homeobox" evidence="5">
    <location>
        <begin position="99"/>
        <end position="158"/>
    </location>
</feature>
<dbReference type="HOGENOM" id="CLU_045070_0_0_1"/>
<dbReference type="AlphaFoldDB" id="G3TLM7"/>
<keyword evidence="4 5" id="KW-0539">Nucleus</keyword>
<evidence type="ECO:0000256" key="7">
    <source>
        <dbReference type="SAM" id="MobiDB-lite"/>
    </source>
</evidence>
<reference evidence="9" key="2">
    <citation type="submission" date="2025-08" db="UniProtKB">
        <authorList>
            <consortium name="Ensembl"/>
        </authorList>
    </citation>
    <scope>IDENTIFICATION</scope>
    <source>
        <strain evidence="9">Isolate ISIS603380</strain>
    </source>
</reference>
<feature type="domain" description="Homeobox" evidence="8">
    <location>
        <begin position="9"/>
        <end position="57"/>
    </location>
</feature>
<dbReference type="eggNOG" id="KOG0849">
    <property type="taxonomic scope" value="Eukaryota"/>
</dbReference>
<evidence type="ECO:0000256" key="5">
    <source>
        <dbReference type="PROSITE-ProRule" id="PRU00108"/>
    </source>
</evidence>
<dbReference type="Ensembl" id="ENSLAFT00000020631.2">
    <property type="protein sequence ID" value="ENSLAFP00000015838.2"/>
    <property type="gene ID" value="ENSLAFG00000020780.2"/>
</dbReference>
<dbReference type="PANTHER" id="PTHR46123:SF5">
    <property type="entry name" value="DOUBLE HOMEOBOX PROTEIN B"/>
    <property type="match status" value="1"/>
</dbReference>
<evidence type="ECO:0000313" key="10">
    <source>
        <dbReference type="Proteomes" id="UP000007646"/>
    </source>
</evidence>
<dbReference type="CDD" id="cd00086">
    <property type="entry name" value="homeodomain"/>
    <property type="match status" value="2"/>
</dbReference>
<dbReference type="Gene3D" id="1.10.10.60">
    <property type="entry name" value="Homeodomain-like"/>
    <property type="match status" value="2"/>
</dbReference>
<reference evidence="9 10" key="1">
    <citation type="submission" date="2009-06" db="EMBL/GenBank/DDBJ databases">
        <title>The Genome Sequence of Loxodonta africana (African elephant).</title>
        <authorList>
            <person name="Di Palma F."/>
            <person name="Heiman D."/>
            <person name="Young S."/>
            <person name="Johnson J."/>
            <person name="Lander E.S."/>
            <person name="Lindblad-Toh K."/>
        </authorList>
    </citation>
    <scope>NUCLEOTIDE SEQUENCE [LARGE SCALE GENOMIC DNA]</scope>
    <source>
        <strain evidence="9 10">Isolate ISIS603380</strain>
    </source>
</reference>
<dbReference type="InterPro" id="IPR051306">
    <property type="entry name" value="Homeobox_regulator"/>
</dbReference>
<dbReference type="GO" id="GO:0000981">
    <property type="term" value="F:DNA-binding transcription factor activity, RNA polymerase II-specific"/>
    <property type="evidence" value="ECO:0007669"/>
    <property type="project" value="TreeGrafter"/>
</dbReference>
<dbReference type="Proteomes" id="UP000007646">
    <property type="component" value="Unassembled WGS sequence"/>
</dbReference>
<dbReference type="InParanoid" id="G3TLM7"/>
<evidence type="ECO:0000256" key="6">
    <source>
        <dbReference type="RuleBase" id="RU000682"/>
    </source>
</evidence>
<dbReference type="GeneTree" id="ENSGT00940000154537"/>
<evidence type="ECO:0000256" key="4">
    <source>
        <dbReference type="ARBA" id="ARBA00023242"/>
    </source>
</evidence>
<name>G3TLM7_LOXAF</name>
<dbReference type="FunCoup" id="G3TLM7">
    <property type="interactions" value="2"/>
</dbReference>
<dbReference type="SUPFAM" id="SSF46689">
    <property type="entry name" value="Homeodomain-like"/>
    <property type="match status" value="2"/>
</dbReference>
<keyword evidence="10" id="KW-1185">Reference proteome</keyword>
<dbReference type="InterPro" id="IPR001356">
    <property type="entry name" value="HD"/>
</dbReference>
<evidence type="ECO:0000313" key="9">
    <source>
        <dbReference type="Ensembl" id="ENSLAFP00000015838.2"/>
    </source>
</evidence>
<dbReference type="STRING" id="9785.ENSLAFP00000015838"/>
<dbReference type="PANTHER" id="PTHR46123">
    <property type="entry name" value="MIX-TYPE HOMEOBOX GENE 1-RELATED"/>
    <property type="match status" value="1"/>
</dbReference>
<reference evidence="9" key="3">
    <citation type="submission" date="2025-09" db="UniProtKB">
        <authorList>
            <consortium name="Ensembl"/>
        </authorList>
    </citation>
    <scope>IDENTIFICATION</scope>
    <source>
        <strain evidence="9">Isolate ISIS603380</strain>
    </source>
</reference>
<keyword evidence="3 5" id="KW-0371">Homeobox</keyword>
<dbReference type="PROSITE" id="PS50071">
    <property type="entry name" value="HOMEOBOX_2"/>
    <property type="match status" value="2"/>
</dbReference>
<dbReference type="GO" id="GO:0000977">
    <property type="term" value="F:RNA polymerase II transcription regulatory region sequence-specific DNA binding"/>
    <property type="evidence" value="ECO:0007669"/>
    <property type="project" value="TreeGrafter"/>
</dbReference>
<evidence type="ECO:0000259" key="8">
    <source>
        <dbReference type="PROSITE" id="PS50071"/>
    </source>
</evidence>
<dbReference type="GO" id="GO:0005634">
    <property type="term" value="C:nucleus"/>
    <property type="evidence" value="ECO:0007669"/>
    <property type="project" value="UniProtKB-SubCell"/>
</dbReference>